<gene>
    <name evidence="1" type="ORF">PBLR_11139</name>
</gene>
<accession>A0A383R6E2</accession>
<protein>
    <submittedName>
        <fullName evidence="1">Uncharacterized protein</fullName>
    </submittedName>
</protein>
<dbReference type="EMBL" id="LS992241">
    <property type="protein sequence ID" value="SYX82717.1"/>
    <property type="molecule type" value="Genomic_DNA"/>
</dbReference>
<organism evidence="1 2">
    <name type="scientific">Paenibacillus alvei</name>
    <name type="common">Bacillus alvei</name>
    <dbReference type="NCBI Taxonomy" id="44250"/>
    <lineage>
        <taxon>Bacteria</taxon>
        <taxon>Bacillati</taxon>
        <taxon>Bacillota</taxon>
        <taxon>Bacilli</taxon>
        <taxon>Bacillales</taxon>
        <taxon>Paenibacillaceae</taxon>
        <taxon>Paenibacillus</taxon>
    </lineage>
</organism>
<evidence type="ECO:0000313" key="1">
    <source>
        <dbReference type="EMBL" id="SYX82717.1"/>
    </source>
</evidence>
<proteinExistence type="predicted"/>
<evidence type="ECO:0000313" key="2">
    <source>
        <dbReference type="Proteomes" id="UP000304148"/>
    </source>
</evidence>
<name>A0A383R6E2_PAEAL</name>
<dbReference type="Proteomes" id="UP000304148">
    <property type="component" value="Chromosome"/>
</dbReference>
<dbReference type="AlphaFoldDB" id="A0A383R6E2"/>
<reference evidence="2" key="1">
    <citation type="submission" date="2018-08" db="EMBL/GenBank/DDBJ databases">
        <authorList>
            <person name="Chevrot R."/>
        </authorList>
    </citation>
    <scope>NUCLEOTIDE SEQUENCE [LARGE SCALE GENOMIC DNA]</scope>
</reference>
<sequence length="86" mass="9549">MYRESDLSHLGLNYVHGTFLLSHTSKRSSNANMNARRRKECHGTRITAKFSFRRSASGWTAREKRLLSDGTGCAAGACIFSVPKSV</sequence>